<feature type="active site" evidence="6">
    <location>
        <position position="13"/>
    </location>
</feature>
<dbReference type="HAMAP" id="MF_00061">
    <property type="entry name" value="IspE"/>
    <property type="match status" value="1"/>
</dbReference>
<evidence type="ECO:0000313" key="9">
    <source>
        <dbReference type="Proteomes" id="UP000253426"/>
    </source>
</evidence>
<keyword evidence="5 6" id="KW-0067">ATP-binding</keyword>
<dbReference type="PIRSF" id="PIRSF010376">
    <property type="entry name" value="IspE"/>
    <property type="match status" value="1"/>
</dbReference>
<protein>
    <recommendedName>
        <fullName evidence="1 6">4-diphosphocytidyl-2-C-methyl-D-erythritol kinase</fullName>
        <shortName evidence="6">CMK</shortName>
        <ecNumber evidence="6">2.7.1.148</ecNumber>
    </recommendedName>
    <alternativeName>
        <fullName evidence="6">4-(cytidine-5'-diphospho)-2-C-methyl-D-erythritol kinase</fullName>
    </alternativeName>
</protein>
<dbReference type="GO" id="GO:0050515">
    <property type="term" value="F:4-(cytidine 5'-diphospho)-2-C-methyl-D-erythritol kinase activity"/>
    <property type="evidence" value="ECO:0007669"/>
    <property type="project" value="UniProtKB-UniRule"/>
</dbReference>
<organism evidence="8 9">
    <name type="scientific">Roseimicrobium gellanilyticum</name>
    <dbReference type="NCBI Taxonomy" id="748857"/>
    <lineage>
        <taxon>Bacteria</taxon>
        <taxon>Pseudomonadati</taxon>
        <taxon>Verrucomicrobiota</taxon>
        <taxon>Verrucomicrobiia</taxon>
        <taxon>Verrucomicrobiales</taxon>
        <taxon>Verrucomicrobiaceae</taxon>
        <taxon>Roseimicrobium</taxon>
    </lineage>
</organism>
<proteinExistence type="inferred from homology"/>
<dbReference type="GO" id="GO:0019288">
    <property type="term" value="P:isopentenyl diphosphate biosynthetic process, methylerythritol 4-phosphate pathway"/>
    <property type="evidence" value="ECO:0007669"/>
    <property type="project" value="UniProtKB-UniRule"/>
</dbReference>
<comment type="function">
    <text evidence="6">Catalyzes the phosphorylation of the position 2 hydroxy group of 4-diphosphocytidyl-2C-methyl-D-erythritol.</text>
</comment>
<dbReference type="PANTHER" id="PTHR43527">
    <property type="entry name" value="4-DIPHOSPHOCYTIDYL-2-C-METHYL-D-ERYTHRITOL KINASE, CHLOROPLASTIC"/>
    <property type="match status" value="1"/>
</dbReference>
<feature type="active site" evidence="6">
    <location>
        <position position="139"/>
    </location>
</feature>
<dbReference type="SUPFAM" id="SSF54211">
    <property type="entry name" value="Ribosomal protein S5 domain 2-like"/>
    <property type="match status" value="1"/>
</dbReference>
<dbReference type="InterPro" id="IPR004424">
    <property type="entry name" value="IspE"/>
</dbReference>
<gene>
    <name evidence="6" type="primary">ispE</name>
    <name evidence="8" type="ORF">DES53_102193</name>
</gene>
<dbReference type="RefSeq" id="WP_113957381.1">
    <property type="nucleotide sequence ID" value="NZ_QNRR01000002.1"/>
</dbReference>
<dbReference type="SUPFAM" id="SSF55060">
    <property type="entry name" value="GHMP Kinase, C-terminal domain"/>
    <property type="match status" value="1"/>
</dbReference>
<dbReference type="EC" id="2.7.1.148" evidence="6"/>
<comment type="caution">
    <text evidence="8">The sequence shown here is derived from an EMBL/GenBank/DDBJ whole genome shotgun (WGS) entry which is preliminary data.</text>
</comment>
<dbReference type="PANTHER" id="PTHR43527:SF2">
    <property type="entry name" value="4-DIPHOSPHOCYTIDYL-2-C-METHYL-D-ERYTHRITOL KINASE, CHLOROPLASTIC"/>
    <property type="match status" value="1"/>
</dbReference>
<evidence type="ECO:0000259" key="7">
    <source>
        <dbReference type="Pfam" id="PF00288"/>
    </source>
</evidence>
<dbReference type="NCBIfam" id="TIGR00154">
    <property type="entry name" value="ispE"/>
    <property type="match status" value="1"/>
</dbReference>
<dbReference type="UniPathway" id="UPA00056">
    <property type="reaction ID" value="UER00094"/>
</dbReference>
<dbReference type="InterPro" id="IPR014721">
    <property type="entry name" value="Ribsml_uS5_D2-typ_fold_subgr"/>
</dbReference>
<name>A0A366HQ91_9BACT</name>
<reference evidence="8 9" key="1">
    <citation type="submission" date="2018-06" db="EMBL/GenBank/DDBJ databases">
        <title>Genomic Encyclopedia of Type Strains, Phase IV (KMG-IV): sequencing the most valuable type-strain genomes for metagenomic binning, comparative biology and taxonomic classification.</title>
        <authorList>
            <person name="Goeker M."/>
        </authorList>
    </citation>
    <scope>NUCLEOTIDE SEQUENCE [LARGE SCALE GENOMIC DNA]</scope>
    <source>
        <strain evidence="8 9">DSM 25532</strain>
    </source>
</reference>
<dbReference type="InterPro" id="IPR036554">
    <property type="entry name" value="GHMP_kinase_C_sf"/>
</dbReference>
<dbReference type="GO" id="GO:0016114">
    <property type="term" value="P:terpenoid biosynthetic process"/>
    <property type="evidence" value="ECO:0007669"/>
    <property type="project" value="UniProtKB-UniRule"/>
</dbReference>
<dbReference type="InterPro" id="IPR006204">
    <property type="entry name" value="GHMP_kinase_N_dom"/>
</dbReference>
<dbReference type="EMBL" id="QNRR01000002">
    <property type="protein sequence ID" value="RBP45811.1"/>
    <property type="molecule type" value="Genomic_DNA"/>
</dbReference>
<accession>A0A366HQ91</accession>
<evidence type="ECO:0000256" key="5">
    <source>
        <dbReference type="ARBA" id="ARBA00022840"/>
    </source>
</evidence>
<keyword evidence="6" id="KW-0414">Isoprene biosynthesis</keyword>
<evidence type="ECO:0000256" key="6">
    <source>
        <dbReference type="HAMAP-Rule" id="MF_00061"/>
    </source>
</evidence>
<keyword evidence="9" id="KW-1185">Reference proteome</keyword>
<dbReference type="Gene3D" id="3.30.70.890">
    <property type="entry name" value="GHMP kinase, C-terminal domain"/>
    <property type="match status" value="1"/>
</dbReference>
<keyword evidence="4 6" id="KW-0418">Kinase</keyword>
<keyword evidence="3 6" id="KW-0547">Nucleotide-binding</keyword>
<evidence type="ECO:0000256" key="3">
    <source>
        <dbReference type="ARBA" id="ARBA00022741"/>
    </source>
</evidence>
<dbReference type="InterPro" id="IPR020568">
    <property type="entry name" value="Ribosomal_Su5_D2-typ_SF"/>
</dbReference>
<feature type="domain" description="GHMP kinase N-terminal" evidence="7">
    <location>
        <begin position="69"/>
        <end position="145"/>
    </location>
</feature>
<comment type="similarity">
    <text evidence="6">Belongs to the GHMP kinase family. IspE subfamily.</text>
</comment>
<evidence type="ECO:0000256" key="4">
    <source>
        <dbReference type="ARBA" id="ARBA00022777"/>
    </source>
</evidence>
<dbReference type="AlphaFoldDB" id="A0A366HQ91"/>
<dbReference type="Pfam" id="PF00288">
    <property type="entry name" value="GHMP_kinases_N"/>
    <property type="match status" value="1"/>
</dbReference>
<evidence type="ECO:0000256" key="2">
    <source>
        <dbReference type="ARBA" id="ARBA00022679"/>
    </source>
</evidence>
<dbReference type="Proteomes" id="UP000253426">
    <property type="component" value="Unassembled WGS sequence"/>
</dbReference>
<dbReference type="OrthoDB" id="9809438at2"/>
<comment type="pathway">
    <text evidence="6">Isoprenoid biosynthesis; isopentenyl diphosphate biosynthesis via DXP pathway; isopentenyl diphosphate from 1-deoxy-D-xylulose 5-phosphate: step 3/6.</text>
</comment>
<dbReference type="GO" id="GO:0005524">
    <property type="term" value="F:ATP binding"/>
    <property type="evidence" value="ECO:0007669"/>
    <property type="project" value="UniProtKB-UniRule"/>
</dbReference>
<keyword evidence="2 6" id="KW-0808">Transferase</keyword>
<feature type="binding site" evidence="6">
    <location>
        <begin position="97"/>
        <end position="107"/>
    </location>
    <ligand>
        <name>ATP</name>
        <dbReference type="ChEBI" id="CHEBI:30616"/>
    </ligand>
</feature>
<evidence type="ECO:0000256" key="1">
    <source>
        <dbReference type="ARBA" id="ARBA00017473"/>
    </source>
</evidence>
<comment type="catalytic activity">
    <reaction evidence="6">
        <text>4-CDP-2-C-methyl-D-erythritol + ATP = 4-CDP-2-C-methyl-D-erythritol 2-phosphate + ADP + H(+)</text>
        <dbReference type="Rhea" id="RHEA:18437"/>
        <dbReference type="ChEBI" id="CHEBI:15378"/>
        <dbReference type="ChEBI" id="CHEBI:30616"/>
        <dbReference type="ChEBI" id="CHEBI:57823"/>
        <dbReference type="ChEBI" id="CHEBI:57919"/>
        <dbReference type="ChEBI" id="CHEBI:456216"/>
        <dbReference type="EC" id="2.7.1.148"/>
    </reaction>
</comment>
<evidence type="ECO:0000313" key="8">
    <source>
        <dbReference type="EMBL" id="RBP45811.1"/>
    </source>
</evidence>
<dbReference type="Gene3D" id="3.30.230.10">
    <property type="match status" value="1"/>
</dbReference>
<sequence length="282" mass="30416">MSLPPLKLSSPAKVNLSLRVLGKREDGFHTVETRMCPISLADEVTVTLKGSGETVLTCSDPTIPTNESNLALKALHAFEQRLGSTSSWDIHLEKRVPHGAGLGGGSSNAATVLLAANELSGTPFSTSELSAIAAEIGSDVPFFLHRKPCDATGRGEVVTPVEHFPWRLPLVLLKPPFGIPTPWAYKRWKESKELPGVTYAAQLCAWGEMVNDLERPVFEKWTMLPTLKTWLLDQPETQAALMSGSGSTVFAVTRSAADAGLLAERARTLCGETTHVFVAETL</sequence>